<accession>A0A8T0T5M6</accession>
<dbReference type="PANTHER" id="PTHR32096">
    <property type="entry name" value="WRKY TRANSCRIPTION FACTOR 30-RELATED-RELATED"/>
    <property type="match status" value="1"/>
</dbReference>
<name>A0A8T0T5M6_PANVG</name>
<organism evidence="8 9">
    <name type="scientific">Panicum virgatum</name>
    <name type="common">Blackwell switchgrass</name>
    <dbReference type="NCBI Taxonomy" id="38727"/>
    <lineage>
        <taxon>Eukaryota</taxon>
        <taxon>Viridiplantae</taxon>
        <taxon>Streptophyta</taxon>
        <taxon>Embryophyta</taxon>
        <taxon>Tracheophyta</taxon>
        <taxon>Spermatophyta</taxon>
        <taxon>Magnoliopsida</taxon>
        <taxon>Liliopsida</taxon>
        <taxon>Poales</taxon>
        <taxon>Poaceae</taxon>
        <taxon>PACMAD clade</taxon>
        <taxon>Panicoideae</taxon>
        <taxon>Panicodae</taxon>
        <taxon>Paniceae</taxon>
        <taxon>Panicinae</taxon>
        <taxon>Panicum</taxon>
        <taxon>Panicum sect. Hiantes</taxon>
    </lineage>
</organism>
<evidence type="ECO:0000256" key="4">
    <source>
        <dbReference type="ARBA" id="ARBA00023163"/>
    </source>
</evidence>
<dbReference type="InterPro" id="IPR003657">
    <property type="entry name" value="WRKY_dom"/>
</dbReference>
<evidence type="ECO:0000256" key="5">
    <source>
        <dbReference type="ARBA" id="ARBA00023242"/>
    </source>
</evidence>
<gene>
    <name evidence="8" type="ORF">PVAP13_4NG226600</name>
</gene>
<dbReference type="PANTHER" id="PTHR32096:SF128">
    <property type="entry name" value="WRKY DOMAIN-CONTAINING PROTEIN"/>
    <property type="match status" value="1"/>
</dbReference>
<evidence type="ECO:0000313" key="9">
    <source>
        <dbReference type="Proteomes" id="UP000823388"/>
    </source>
</evidence>
<feature type="compositionally biased region" description="Low complexity" evidence="6">
    <location>
        <begin position="276"/>
        <end position="285"/>
    </location>
</feature>
<keyword evidence="4" id="KW-0804">Transcription</keyword>
<protein>
    <recommendedName>
        <fullName evidence="7">WRKY domain-containing protein</fullName>
    </recommendedName>
</protein>
<feature type="region of interest" description="Disordered" evidence="6">
    <location>
        <begin position="274"/>
        <end position="295"/>
    </location>
</feature>
<dbReference type="GO" id="GO:0000976">
    <property type="term" value="F:transcription cis-regulatory region binding"/>
    <property type="evidence" value="ECO:0007669"/>
    <property type="project" value="TreeGrafter"/>
</dbReference>
<proteinExistence type="predicted"/>
<dbReference type="InterPro" id="IPR036576">
    <property type="entry name" value="WRKY_dom_sf"/>
</dbReference>
<evidence type="ECO:0000256" key="3">
    <source>
        <dbReference type="ARBA" id="ARBA00023125"/>
    </source>
</evidence>
<evidence type="ECO:0000259" key="7">
    <source>
        <dbReference type="PROSITE" id="PS50811"/>
    </source>
</evidence>
<comment type="caution">
    <text evidence="8">The sequence shown here is derived from an EMBL/GenBank/DDBJ whole genome shotgun (WGS) entry which is preliminary data.</text>
</comment>
<feature type="domain" description="WRKY" evidence="7">
    <location>
        <begin position="32"/>
        <end position="91"/>
    </location>
</feature>
<dbReference type="SMART" id="SM00774">
    <property type="entry name" value="WRKY"/>
    <property type="match status" value="1"/>
</dbReference>
<dbReference type="EMBL" id="CM029044">
    <property type="protein sequence ID" value="KAG2606330.1"/>
    <property type="molecule type" value="Genomic_DNA"/>
</dbReference>
<evidence type="ECO:0000256" key="1">
    <source>
        <dbReference type="ARBA" id="ARBA00004123"/>
    </source>
</evidence>
<dbReference type="Pfam" id="PF03106">
    <property type="entry name" value="WRKY"/>
    <property type="match status" value="1"/>
</dbReference>
<dbReference type="AlphaFoldDB" id="A0A8T0T5M6"/>
<keyword evidence="2" id="KW-0805">Transcription regulation</keyword>
<evidence type="ECO:0000256" key="2">
    <source>
        <dbReference type="ARBA" id="ARBA00023015"/>
    </source>
</evidence>
<dbReference type="GO" id="GO:0005634">
    <property type="term" value="C:nucleus"/>
    <property type="evidence" value="ECO:0007669"/>
    <property type="project" value="UniProtKB-SubCell"/>
</dbReference>
<sequence>MPPPRCVISGSRRKERTVTRSWDLNDGAPPPDAWMWRKYGQKGFKGSPHVRSYYKCSTDKQCRARKHVERCTDDSRYLVVSYTGEHTHPAPLIRNIVTRNPRVVVNPAPPPPPVTNITVEAAAPAPSVTASLTPTAPALAPPTPFPKIPAAVEGPPQAPALPAFAAAASVSPTLKISAVEETRKAPAPPAIAASASLSPTTPLRSPPAVTMMIIHADMTPKEDSVLFAKRDDDKPQDGVPLPMPEELAPVHHGAPGGGGNYNMMFPATYGYEPAAGSSSSSGDGSTRTAPPVSAPIGNLVDETFYQLEPCLWCWP</sequence>
<dbReference type="SUPFAM" id="SSF118290">
    <property type="entry name" value="WRKY DNA-binding domain"/>
    <property type="match status" value="1"/>
</dbReference>
<evidence type="ECO:0000256" key="6">
    <source>
        <dbReference type="SAM" id="MobiDB-lite"/>
    </source>
</evidence>
<evidence type="ECO:0000313" key="8">
    <source>
        <dbReference type="EMBL" id="KAG2606330.1"/>
    </source>
</evidence>
<keyword evidence="5" id="KW-0539">Nucleus</keyword>
<keyword evidence="9" id="KW-1185">Reference proteome</keyword>
<dbReference type="PROSITE" id="PS50811">
    <property type="entry name" value="WRKY"/>
    <property type="match status" value="1"/>
</dbReference>
<reference evidence="8" key="1">
    <citation type="submission" date="2020-05" db="EMBL/GenBank/DDBJ databases">
        <title>WGS assembly of Panicum virgatum.</title>
        <authorList>
            <person name="Lovell J.T."/>
            <person name="Jenkins J."/>
            <person name="Shu S."/>
            <person name="Juenger T.E."/>
            <person name="Schmutz J."/>
        </authorList>
    </citation>
    <scope>NUCLEOTIDE SEQUENCE</scope>
    <source>
        <strain evidence="8">AP13</strain>
    </source>
</reference>
<dbReference type="Gene3D" id="2.20.25.80">
    <property type="entry name" value="WRKY domain"/>
    <property type="match status" value="1"/>
</dbReference>
<dbReference type="Proteomes" id="UP000823388">
    <property type="component" value="Chromosome 4N"/>
</dbReference>
<dbReference type="GO" id="GO:0003700">
    <property type="term" value="F:DNA-binding transcription factor activity"/>
    <property type="evidence" value="ECO:0007669"/>
    <property type="project" value="InterPro"/>
</dbReference>
<dbReference type="InterPro" id="IPR044810">
    <property type="entry name" value="WRKY_plant"/>
</dbReference>
<keyword evidence="3" id="KW-0238">DNA-binding</keyword>
<comment type="subcellular location">
    <subcellularLocation>
        <location evidence="1">Nucleus</location>
    </subcellularLocation>
</comment>